<dbReference type="EMBL" id="CCKJ01000032">
    <property type="protein sequence ID" value="CDT59662.1"/>
    <property type="molecule type" value="Genomic_DNA"/>
</dbReference>
<proteinExistence type="predicted"/>
<accession>A0AA87BYL1</accession>
<evidence type="ECO:0000313" key="2">
    <source>
        <dbReference type="Proteomes" id="UP000041625"/>
    </source>
</evidence>
<evidence type="ECO:0000313" key="1">
    <source>
        <dbReference type="EMBL" id="CDT59662.1"/>
    </source>
</evidence>
<organism evidence="1 2">
    <name type="scientific">Vibrio coralliirubri</name>
    <dbReference type="NCBI Taxonomy" id="1516159"/>
    <lineage>
        <taxon>Bacteria</taxon>
        <taxon>Pseudomonadati</taxon>
        <taxon>Pseudomonadota</taxon>
        <taxon>Gammaproteobacteria</taxon>
        <taxon>Vibrionales</taxon>
        <taxon>Vibrionaceae</taxon>
        <taxon>Vibrio</taxon>
    </lineage>
</organism>
<protein>
    <submittedName>
        <fullName evidence="1">Uncharacterized protein</fullName>
    </submittedName>
</protein>
<dbReference type="Proteomes" id="UP000041625">
    <property type="component" value="Unassembled WGS sequence"/>
</dbReference>
<sequence length="45" mass="5069">MDSIGYRNNSDTHLSDWSFPIVRVTKAVHLTLMKAVKLGAVVIKR</sequence>
<comment type="caution">
    <text evidence="1">The sequence shown here is derived from an EMBL/GenBank/DDBJ whole genome shotgun (WGS) entry which is preliminary data.</text>
</comment>
<dbReference type="AlphaFoldDB" id="A0AA87BYL1"/>
<reference evidence="1 2" key="1">
    <citation type="submission" date="2014-06" db="EMBL/GenBank/DDBJ databases">
        <authorList>
            <person name="Le Roux F."/>
        </authorList>
    </citation>
    <scope>NUCLEOTIDE SEQUENCE [LARGE SCALE GENOMIC DNA]</scope>
    <source>
        <strain evidence="1 2">J2-31</strain>
    </source>
</reference>
<gene>
    <name evidence="1" type="ORF">VCR31J2_1270419</name>
</gene>
<name>A0AA87BYL1_9VIBR</name>
<keyword evidence="2" id="KW-1185">Reference proteome</keyword>